<sequence length="585" mass="67243">MSSISDEKSAPREITESSKWGWTQKLPWFIPHERIVIETQEEIDAGYAIRKKNEEEKQSYHVKEYRDEAHRPWYAFFNEVEYRLTKEEQSKHDWWRWYDKGTSKAEKKLILKQDLLITITAFLGFWTFSLNQANLNNAYVSGMKEEIGMKGNDLINTQVLFSAASIIFQLPLIYILPRVNPTYMLFGAEFLWSIFTLATSSVHNVATLKAFRFIVGAGEAAFFPIIHSNFALNYTHGEIHRRAGFYYFGLYLGTLTSGLLQSGIHNALDGVNGISGWRWMFIIDGIISFGVTFVTLLSIPGSPFKCYSIWLTDDEIKLARKRMRINGTDEHTPTTKEFLDPKVWKKIFTSWHFWVFTIANIGGWNGNSASSGSFVLWLKSLDKYSIGKMNNLTAIPPALGILYIFIVCFGADFIRQRFLMISFSQLMNMIEGAKWFGFCFGYWSWSQSSVFYPLMNDILRRDANQKSIEWLISYIFCAQSNVWLNKILYPTVEAPKFIKGFTAAACFSALQGLFMAIALWFYKRDERAYAYEHGIVLYNSAKGEDPETALKNITQEVKDSDVSSIAISTSSLTEDVVSHHHEPKK</sequence>
<feature type="transmembrane region" description="Helical" evidence="7">
    <location>
        <begin position="244"/>
        <end position="264"/>
    </location>
</feature>
<feature type="transmembrane region" description="Helical" evidence="7">
    <location>
        <begin position="183"/>
        <end position="204"/>
    </location>
</feature>
<dbReference type="STRING" id="683960.A0A1E3P4R8"/>
<evidence type="ECO:0000313" key="9">
    <source>
        <dbReference type="Proteomes" id="UP000094112"/>
    </source>
</evidence>
<feature type="transmembrane region" description="Helical" evidence="7">
    <location>
        <begin position="115"/>
        <end position="135"/>
    </location>
</feature>
<dbReference type="PANTHER" id="PTHR43791">
    <property type="entry name" value="PERMEASE-RELATED"/>
    <property type="match status" value="1"/>
</dbReference>
<dbReference type="PANTHER" id="PTHR43791:SF15">
    <property type="entry name" value="TRANSPORTER SEO1-RELATED"/>
    <property type="match status" value="1"/>
</dbReference>
<organism evidence="8 9">
    <name type="scientific">Wickerhamomyces anomalus (strain ATCC 58044 / CBS 1984 / NCYC 433 / NRRL Y-366-8)</name>
    <name type="common">Yeast</name>
    <name type="synonym">Hansenula anomala</name>
    <dbReference type="NCBI Taxonomy" id="683960"/>
    <lineage>
        <taxon>Eukaryota</taxon>
        <taxon>Fungi</taxon>
        <taxon>Dikarya</taxon>
        <taxon>Ascomycota</taxon>
        <taxon>Saccharomycotina</taxon>
        <taxon>Saccharomycetes</taxon>
        <taxon>Phaffomycetales</taxon>
        <taxon>Wickerhamomycetaceae</taxon>
        <taxon>Wickerhamomyces</taxon>
    </lineage>
</organism>
<feature type="transmembrane region" description="Helical" evidence="7">
    <location>
        <begin position="210"/>
        <end position="232"/>
    </location>
</feature>
<feature type="transmembrane region" description="Helical" evidence="7">
    <location>
        <begin position="501"/>
        <end position="522"/>
    </location>
</feature>
<dbReference type="FunFam" id="1.20.1250.20:FF:000065">
    <property type="entry name" value="Putative MFS pantothenate transporter"/>
    <property type="match status" value="1"/>
</dbReference>
<feature type="transmembrane region" description="Helical" evidence="7">
    <location>
        <begin position="276"/>
        <end position="299"/>
    </location>
</feature>
<name>A0A1E3P4R8_WICAA</name>
<evidence type="ECO:0000256" key="6">
    <source>
        <dbReference type="ARBA" id="ARBA00037968"/>
    </source>
</evidence>
<dbReference type="Gene3D" id="1.20.1250.20">
    <property type="entry name" value="MFS general substrate transporter like domains"/>
    <property type="match status" value="1"/>
</dbReference>
<keyword evidence="9" id="KW-1185">Reference proteome</keyword>
<dbReference type="SUPFAM" id="SSF103473">
    <property type="entry name" value="MFS general substrate transporter"/>
    <property type="match status" value="1"/>
</dbReference>
<evidence type="ECO:0000256" key="2">
    <source>
        <dbReference type="ARBA" id="ARBA00022448"/>
    </source>
</evidence>
<evidence type="ECO:0000313" key="8">
    <source>
        <dbReference type="EMBL" id="ODQ60405.1"/>
    </source>
</evidence>
<protein>
    <recommendedName>
        <fullName evidence="10">Major facilitator superfamily (MFS) profile domain-containing protein</fullName>
    </recommendedName>
</protein>
<gene>
    <name evidence="8" type="ORF">WICANDRAFT_68896</name>
</gene>
<reference evidence="8 9" key="1">
    <citation type="journal article" date="2016" name="Proc. Natl. Acad. Sci. U.S.A.">
        <title>Comparative genomics of biotechnologically important yeasts.</title>
        <authorList>
            <person name="Riley R."/>
            <person name="Haridas S."/>
            <person name="Wolfe K.H."/>
            <person name="Lopes M.R."/>
            <person name="Hittinger C.T."/>
            <person name="Goeker M."/>
            <person name="Salamov A.A."/>
            <person name="Wisecaver J.H."/>
            <person name="Long T.M."/>
            <person name="Calvey C.H."/>
            <person name="Aerts A.L."/>
            <person name="Barry K.W."/>
            <person name="Choi C."/>
            <person name="Clum A."/>
            <person name="Coughlan A.Y."/>
            <person name="Deshpande S."/>
            <person name="Douglass A.P."/>
            <person name="Hanson S.J."/>
            <person name="Klenk H.-P."/>
            <person name="LaButti K.M."/>
            <person name="Lapidus A."/>
            <person name="Lindquist E.A."/>
            <person name="Lipzen A.M."/>
            <person name="Meier-Kolthoff J.P."/>
            <person name="Ohm R.A."/>
            <person name="Otillar R.P."/>
            <person name="Pangilinan J.L."/>
            <person name="Peng Y."/>
            <person name="Rokas A."/>
            <person name="Rosa C.A."/>
            <person name="Scheuner C."/>
            <person name="Sibirny A.A."/>
            <person name="Slot J.C."/>
            <person name="Stielow J.B."/>
            <person name="Sun H."/>
            <person name="Kurtzman C.P."/>
            <person name="Blackwell M."/>
            <person name="Grigoriev I.V."/>
            <person name="Jeffries T.W."/>
        </authorList>
    </citation>
    <scope>NUCLEOTIDE SEQUENCE [LARGE SCALE GENOMIC DNA]</scope>
    <source>
        <strain evidence="9">ATCC 58044 / CBS 1984 / NCYC 433 / NRRL Y-366-8</strain>
    </source>
</reference>
<evidence type="ECO:0000256" key="3">
    <source>
        <dbReference type="ARBA" id="ARBA00022692"/>
    </source>
</evidence>
<comment type="subcellular location">
    <subcellularLocation>
        <location evidence="1">Membrane</location>
        <topology evidence="1">Multi-pass membrane protein</topology>
    </subcellularLocation>
</comment>
<accession>A0A1E3P4R8</accession>
<dbReference type="Proteomes" id="UP000094112">
    <property type="component" value="Unassembled WGS sequence"/>
</dbReference>
<feature type="transmembrane region" description="Helical" evidence="7">
    <location>
        <begin position="351"/>
        <end position="374"/>
    </location>
</feature>
<feature type="transmembrane region" description="Helical" evidence="7">
    <location>
        <begin position="155"/>
        <end position="176"/>
    </location>
</feature>
<evidence type="ECO:0008006" key="10">
    <source>
        <dbReference type="Google" id="ProtNLM"/>
    </source>
</evidence>
<dbReference type="OrthoDB" id="3639251at2759"/>
<keyword evidence="2" id="KW-0813">Transport</keyword>
<evidence type="ECO:0000256" key="5">
    <source>
        <dbReference type="ARBA" id="ARBA00023136"/>
    </source>
</evidence>
<dbReference type="GeneID" id="30201390"/>
<keyword evidence="5 7" id="KW-0472">Membrane</keyword>
<dbReference type="GO" id="GO:0022857">
    <property type="term" value="F:transmembrane transporter activity"/>
    <property type="evidence" value="ECO:0007669"/>
    <property type="project" value="InterPro"/>
</dbReference>
<evidence type="ECO:0000256" key="1">
    <source>
        <dbReference type="ARBA" id="ARBA00004141"/>
    </source>
</evidence>
<dbReference type="EMBL" id="KV454210">
    <property type="protein sequence ID" value="ODQ60405.1"/>
    <property type="molecule type" value="Genomic_DNA"/>
</dbReference>
<dbReference type="RefSeq" id="XP_019039612.1">
    <property type="nucleotide sequence ID" value="XM_019184144.1"/>
</dbReference>
<keyword evidence="3 7" id="KW-0812">Transmembrane</keyword>
<keyword evidence="4 7" id="KW-1133">Transmembrane helix</keyword>
<dbReference type="InterPro" id="IPR036259">
    <property type="entry name" value="MFS_trans_sf"/>
</dbReference>
<comment type="similarity">
    <text evidence="6">Belongs to the major facilitator superfamily. Allantoate permease family.</text>
</comment>
<dbReference type="AlphaFoldDB" id="A0A1E3P4R8"/>
<evidence type="ECO:0000256" key="7">
    <source>
        <dbReference type="SAM" id="Phobius"/>
    </source>
</evidence>
<dbReference type="GO" id="GO:0016020">
    <property type="term" value="C:membrane"/>
    <property type="evidence" value="ECO:0007669"/>
    <property type="project" value="UniProtKB-SubCell"/>
</dbReference>
<dbReference type="InterPro" id="IPR011701">
    <property type="entry name" value="MFS"/>
</dbReference>
<feature type="transmembrane region" description="Helical" evidence="7">
    <location>
        <begin position="394"/>
        <end position="414"/>
    </location>
</feature>
<dbReference type="Pfam" id="PF07690">
    <property type="entry name" value="MFS_1"/>
    <property type="match status" value="1"/>
</dbReference>
<evidence type="ECO:0000256" key="4">
    <source>
        <dbReference type="ARBA" id="ARBA00022989"/>
    </source>
</evidence>
<proteinExistence type="inferred from homology"/>